<feature type="transmembrane region" description="Helical" evidence="1">
    <location>
        <begin position="171"/>
        <end position="191"/>
    </location>
</feature>
<organism evidence="2 3">
    <name type="scientific">Streptococcus pluranimalium</name>
    <dbReference type="NCBI Taxonomy" id="82348"/>
    <lineage>
        <taxon>Bacteria</taxon>
        <taxon>Bacillati</taxon>
        <taxon>Bacillota</taxon>
        <taxon>Bacilli</taxon>
        <taxon>Lactobacillales</taxon>
        <taxon>Streptococcaceae</taxon>
        <taxon>Streptococcus</taxon>
    </lineage>
</organism>
<keyword evidence="1" id="KW-1133">Transmembrane helix</keyword>
<keyword evidence="1" id="KW-0472">Membrane</keyword>
<feature type="transmembrane region" description="Helical" evidence="1">
    <location>
        <begin position="197"/>
        <end position="221"/>
    </location>
</feature>
<name>A0A2L0D3H1_9STRE</name>
<evidence type="ECO:0000313" key="3">
    <source>
        <dbReference type="Proteomes" id="UP000238956"/>
    </source>
</evidence>
<dbReference type="NCBIfam" id="TIGR01218">
    <property type="entry name" value="Gpos_tandem_5TM"/>
    <property type="match status" value="1"/>
</dbReference>
<keyword evidence="1" id="KW-0812">Transmembrane</keyword>
<evidence type="ECO:0000313" key="2">
    <source>
        <dbReference type="EMBL" id="AUW96356.1"/>
    </source>
</evidence>
<protein>
    <recommendedName>
        <fullName evidence="4">DUF443 domain-containing protein</fullName>
    </recommendedName>
</protein>
<dbReference type="KEGG" id="splr:C0J00_04105"/>
<dbReference type="InterPro" id="IPR005915">
    <property type="entry name" value="Tandem_5TM"/>
</dbReference>
<keyword evidence="3" id="KW-1185">Reference proteome</keyword>
<gene>
    <name evidence="2" type="ORF">C0J00_04105</name>
</gene>
<accession>A0A2L0D3H1</accession>
<evidence type="ECO:0008006" key="4">
    <source>
        <dbReference type="Google" id="ProtNLM"/>
    </source>
</evidence>
<feature type="transmembrane region" description="Helical" evidence="1">
    <location>
        <begin position="118"/>
        <end position="137"/>
    </location>
</feature>
<dbReference type="AlphaFoldDB" id="A0A2L0D3H1"/>
<dbReference type="EMBL" id="CP025536">
    <property type="protein sequence ID" value="AUW96356.1"/>
    <property type="molecule type" value="Genomic_DNA"/>
</dbReference>
<dbReference type="Proteomes" id="UP000238956">
    <property type="component" value="Chromosome"/>
</dbReference>
<reference evidence="2 3" key="2">
    <citation type="submission" date="2018-02" db="EMBL/GenBank/DDBJ databases">
        <title>Whole genome sequencing analysis of Streptococcus pluranimalium isolated from cattle infected mastitis in China.</title>
        <authorList>
            <person name="Zhang J.-R."/>
            <person name="Hu G.-Z."/>
        </authorList>
    </citation>
    <scope>NUCLEOTIDE SEQUENCE [LARGE SCALE GENOMIC DNA]</scope>
    <source>
        <strain evidence="2 3">TH11417</strain>
    </source>
</reference>
<proteinExistence type="predicted"/>
<sequence length="232" mass="27194">MIIGERVMLLNGNKKNQEASISFVRWSPYHKYFRLVSYEDKIYILNCFQVFISFLLFPLSWFFPLRVILLGSNESIDLEKSVPQHSGRRFNRPVVLILAIGITNMIREFRESLSINSLMAFCSLLAVVFVLLLSFYFKIKKYQGKLISTLRLDSNEDIYVVLKPEKKFKAFLIYIIMFLIPLMLSFFAFQTVINNGYIISIVLLGLFYAFVFLLQTIFAFIPGNYEIREVHK</sequence>
<reference evidence="2 3" key="1">
    <citation type="submission" date="2017-12" db="EMBL/GenBank/DDBJ databases">
        <authorList>
            <person name="Hurst M.R.H."/>
        </authorList>
    </citation>
    <scope>NUCLEOTIDE SEQUENCE [LARGE SCALE GENOMIC DNA]</scope>
    <source>
        <strain evidence="2 3">TH11417</strain>
    </source>
</reference>
<evidence type="ECO:0000256" key="1">
    <source>
        <dbReference type="SAM" id="Phobius"/>
    </source>
</evidence>
<feature type="transmembrane region" description="Helical" evidence="1">
    <location>
        <begin position="42"/>
        <end position="69"/>
    </location>
</feature>
<dbReference type="Pfam" id="PF04276">
    <property type="entry name" value="DUF443"/>
    <property type="match status" value="1"/>
</dbReference>